<evidence type="ECO:0000313" key="3">
    <source>
        <dbReference type="EMBL" id="MCW1921916.1"/>
    </source>
</evidence>
<dbReference type="EMBL" id="JAPDDT010000002">
    <property type="protein sequence ID" value="MCW1921916.1"/>
    <property type="molecule type" value="Genomic_DNA"/>
</dbReference>
<dbReference type="Proteomes" id="UP001320876">
    <property type="component" value="Unassembled WGS sequence"/>
</dbReference>
<protein>
    <submittedName>
        <fullName evidence="3">Uncharacterized protein</fullName>
    </submittedName>
</protein>
<feature type="transmembrane region" description="Helical" evidence="2">
    <location>
        <begin position="96"/>
        <end position="122"/>
    </location>
</feature>
<feature type="transmembrane region" description="Helical" evidence="2">
    <location>
        <begin position="62"/>
        <end position="84"/>
    </location>
</feature>
<keyword evidence="2" id="KW-1133">Transmembrane helix</keyword>
<sequence length="148" mass="16638">MTIPTVDHPRAHPETSLPPLGEGGQVPAEMTAEEHQRWKWETRLRQLVMDETRAWKRLTWGAGIYFGLLLLMPLGVLLAGGWFFDHARPDRSGGARFFGIVLQGIGGASSLLLAIPVLLRFVRWVAAMWRRRRFSSTPGADPGQLLQR</sequence>
<dbReference type="RefSeq" id="WP_264486026.1">
    <property type="nucleotide sequence ID" value="NZ_JAPDDT010000002.1"/>
</dbReference>
<evidence type="ECO:0000256" key="1">
    <source>
        <dbReference type="SAM" id="MobiDB-lite"/>
    </source>
</evidence>
<organism evidence="3 4">
    <name type="scientific">Luteolibacter arcticus</name>
    <dbReference type="NCBI Taxonomy" id="1581411"/>
    <lineage>
        <taxon>Bacteria</taxon>
        <taxon>Pseudomonadati</taxon>
        <taxon>Verrucomicrobiota</taxon>
        <taxon>Verrucomicrobiia</taxon>
        <taxon>Verrucomicrobiales</taxon>
        <taxon>Verrucomicrobiaceae</taxon>
        <taxon>Luteolibacter</taxon>
    </lineage>
</organism>
<evidence type="ECO:0000256" key="2">
    <source>
        <dbReference type="SAM" id="Phobius"/>
    </source>
</evidence>
<gene>
    <name evidence="3" type="ORF">OKA05_05090</name>
</gene>
<proteinExistence type="predicted"/>
<feature type="region of interest" description="Disordered" evidence="1">
    <location>
        <begin position="1"/>
        <end position="26"/>
    </location>
</feature>
<keyword evidence="4" id="KW-1185">Reference proteome</keyword>
<reference evidence="3 4" key="1">
    <citation type="submission" date="2022-10" db="EMBL/GenBank/DDBJ databases">
        <title>Luteolibacter arcticus strain CCTCC AB 2014275, whole genome shotgun sequencing project.</title>
        <authorList>
            <person name="Zhao G."/>
            <person name="Shen L."/>
        </authorList>
    </citation>
    <scope>NUCLEOTIDE SEQUENCE [LARGE SCALE GENOMIC DNA]</scope>
    <source>
        <strain evidence="3 4">CCTCC AB 2014275</strain>
    </source>
</reference>
<comment type="caution">
    <text evidence="3">The sequence shown here is derived from an EMBL/GenBank/DDBJ whole genome shotgun (WGS) entry which is preliminary data.</text>
</comment>
<name>A0ABT3GE67_9BACT</name>
<accession>A0ABT3GE67</accession>
<keyword evidence="2" id="KW-0812">Transmembrane</keyword>
<keyword evidence="2" id="KW-0472">Membrane</keyword>
<evidence type="ECO:0000313" key="4">
    <source>
        <dbReference type="Proteomes" id="UP001320876"/>
    </source>
</evidence>